<feature type="transmembrane region" description="Helical" evidence="1">
    <location>
        <begin position="84"/>
        <end position="107"/>
    </location>
</feature>
<keyword evidence="3" id="KW-1185">Reference proteome</keyword>
<dbReference type="Proteomes" id="UP001301442">
    <property type="component" value="Chromosome"/>
</dbReference>
<dbReference type="EMBL" id="CP136600">
    <property type="protein sequence ID" value="WOH36426.1"/>
    <property type="molecule type" value="Genomic_DNA"/>
</dbReference>
<proteinExistence type="predicted"/>
<evidence type="ECO:0000313" key="3">
    <source>
        <dbReference type="Proteomes" id="UP001301442"/>
    </source>
</evidence>
<evidence type="ECO:0000313" key="2">
    <source>
        <dbReference type="EMBL" id="WOH36426.1"/>
    </source>
</evidence>
<organism evidence="2 3">
    <name type="scientific">Thalassotalea fonticola</name>
    <dbReference type="NCBI Taxonomy" id="3065649"/>
    <lineage>
        <taxon>Bacteria</taxon>
        <taxon>Pseudomonadati</taxon>
        <taxon>Pseudomonadota</taxon>
        <taxon>Gammaproteobacteria</taxon>
        <taxon>Alteromonadales</taxon>
        <taxon>Colwelliaceae</taxon>
        <taxon>Thalassotalea</taxon>
    </lineage>
</organism>
<name>A0ABZ0GLY5_9GAMM</name>
<accession>A0ABZ0GLY5</accession>
<protein>
    <submittedName>
        <fullName evidence="2">Uncharacterized protein</fullName>
    </submittedName>
</protein>
<keyword evidence="1" id="KW-0812">Transmembrane</keyword>
<sequence length="119" mass="13423">MTKTQRIVFILISVCSALALANGIKLAAIYYHLAAIGNIENHHFIELSQAELMTLPKEKLAESLSSYMELSQDKDATVSKIYGIVFYTILALVVPLKISVIYNWWLVKNTHNKALKQDK</sequence>
<keyword evidence="1" id="KW-1133">Transmembrane helix</keyword>
<gene>
    <name evidence="2" type="ORF">RI844_13720</name>
</gene>
<reference evidence="2 3" key="1">
    <citation type="submission" date="2023-09" db="EMBL/GenBank/DDBJ databases">
        <authorList>
            <person name="Qi X."/>
        </authorList>
    </citation>
    <scope>NUCLEOTIDE SEQUENCE [LARGE SCALE GENOMIC DNA]</scope>
    <source>
        <strain evidence="2 3">S1-1</strain>
    </source>
</reference>
<keyword evidence="1" id="KW-0472">Membrane</keyword>
<evidence type="ECO:0000256" key="1">
    <source>
        <dbReference type="SAM" id="Phobius"/>
    </source>
</evidence>
<dbReference type="RefSeq" id="WP_348395239.1">
    <property type="nucleotide sequence ID" value="NZ_CP136600.1"/>
</dbReference>